<dbReference type="SUPFAM" id="SSF51045">
    <property type="entry name" value="WW domain"/>
    <property type="match status" value="2"/>
</dbReference>
<evidence type="ECO:0000256" key="10">
    <source>
        <dbReference type="SAM" id="MobiDB-lite"/>
    </source>
</evidence>
<dbReference type="SMART" id="SM00456">
    <property type="entry name" value="WW"/>
    <property type="match status" value="2"/>
</dbReference>
<comment type="subunit">
    <text evidence="8">Interacts (via the WW domains) with the phosphorylated C-terminal domain of NRPB1 (via CTD domain).</text>
</comment>
<dbReference type="Gramene" id="KRG91138">
    <property type="protein sequence ID" value="KRG91138"/>
    <property type="gene ID" value="GLYMA_20G135800"/>
</dbReference>
<dbReference type="GO" id="GO:0045292">
    <property type="term" value="P:mRNA cis splicing, via spliceosome"/>
    <property type="evidence" value="ECO:0007669"/>
    <property type="project" value="InterPro"/>
</dbReference>
<organism evidence="13">
    <name type="scientific">Glycine max</name>
    <name type="common">Soybean</name>
    <name type="synonym">Glycine hispida</name>
    <dbReference type="NCBI Taxonomy" id="3847"/>
    <lineage>
        <taxon>Eukaryota</taxon>
        <taxon>Viridiplantae</taxon>
        <taxon>Streptophyta</taxon>
        <taxon>Embryophyta</taxon>
        <taxon>Tracheophyta</taxon>
        <taxon>Spermatophyta</taxon>
        <taxon>Magnoliopsida</taxon>
        <taxon>eudicotyledons</taxon>
        <taxon>Gunneridae</taxon>
        <taxon>Pentapetalae</taxon>
        <taxon>rosids</taxon>
        <taxon>fabids</taxon>
        <taxon>Fabales</taxon>
        <taxon>Fabaceae</taxon>
        <taxon>Papilionoideae</taxon>
        <taxon>50 kb inversion clade</taxon>
        <taxon>NPAAA clade</taxon>
        <taxon>indigoferoid/millettioid clade</taxon>
        <taxon>Phaseoleae</taxon>
        <taxon>Glycine</taxon>
        <taxon>Glycine subgen. Soja</taxon>
    </lineage>
</organism>
<dbReference type="FunFam" id="2.20.70.10:FF:000117">
    <property type="entry name" value="Pre-mRNA-processing protein 40B"/>
    <property type="match status" value="1"/>
</dbReference>
<dbReference type="EMBL" id="CM000853">
    <property type="protein sequence ID" value="KRG91138.1"/>
    <property type="molecule type" value="Genomic_DNA"/>
</dbReference>
<evidence type="ECO:0000313" key="13">
    <source>
        <dbReference type="EMBL" id="KRG91138.1"/>
    </source>
</evidence>
<dbReference type="InterPro" id="IPR002713">
    <property type="entry name" value="FF_domain"/>
</dbReference>
<keyword evidence="2" id="KW-0507">mRNA processing</keyword>
<feature type="compositionally biased region" description="Basic and acidic residues" evidence="10">
    <location>
        <begin position="727"/>
        <end position="739"/>
    </location>
</feature>
<dbReference type="FunFam" id="1.10.10.440:FF:000013">
    <property type="entry name" value="pre-mRNA-processing protein 40A isoform X1"/>
    <property type="match status" value="1"/>
</dbReference>
<accession>A0A0R0EJP8</accession>
<dbReference type="ExpressionAtlas" id="A0A0R0EJP8">
    <property type="expression patterns" value="baseline and differential"/>
</dbReference>
<dbReference type="InterPro" id="IPR039726">
    <property type="entry name" value="Prp40-like"/>
</dbReference>
<dbReference type="Pfam" id="PF01846">
    <property type="entry name" value="FF"/>
    <property type="match status" value="3"/>
</dbReference>
<keyword evidence="3" id="KW-0677">Repeat</keyword>
<feature type="compositionally biased region" description="Basic and acidic residues" evidence="10">
    <location>
        <begin position="435"/>
        <end position="448"/>
    </location>
</feature>
<evidence type="ECO:0000256" key="8">
    <source>
        <dbReference type="ARBA" id="ARBA00064817"/>
    </source>
</evidence>
<keyword evidence="9" id="KW-0175">Coiled coil</keyword>
<evidence type="ECO:0000256" key="6">
    <source>
        <dbReference type="ARBA" id="ARBA00056384"/>
    </source>
</evidence>
<feature type="domain" description="WW" evidence="11">
    <location>
        <begin position="259"/>
        <end position="292"/>
    </location>
</feature>
<sequence length="800" mass="90058">MSNNPQYPGLQPLRPPIAGSLDPPRNFVPPMPVQFRPAVPTQQSQQFISMPSQHYQHQPVGPGGVPLIGVGIPPQNQQPQFSQPIQQLPPRPSPQLPPPSQAIPMPVARPNMHIPSESMMQQSDSQAHSQAPNGYTPGLGGPGMPLSSSYTFAPSTYGQVQANFNSTGQFQPVPQIHALTGSSSQSITTGATLQSNGGQPLVTTVMPLATIAQPQLTKNGPTDWIEHTSATGRTFYYNKKTKVSSWEKPFELMTPIERVDATTNWKEYTSPDGRKYYYNKITNESKWSIPEELKLAREQVEKAIVSGSRPEALLNSHPQPSPTPSATEATPNTDNSTLPSQGEPSSPVSVAPVVTTSISNPQSEMPSGPSLSTSANAITGAKVDELEAPVNTVTPSDTCVGSDKAVVTDINTAVTPMNDVNNDSAQDTLGSADRVPVEDKEDGKNDLIGEKSNDVAAETKAVEPEPPVYANKMEAKDAFKALLESVNVGSDWTWDRSMRLIINDKRYGALKTLVERKQAFNEYLNQRKKQEAEEKRMKQKKAREDFKKMLEESTDLTSSTRWSKAVSIFENDERFKAVERDRDRRDMFESFLEELLNKEEKEAKKRKRLADDFFHLLHSTKDFTVSSKWEDCRPLVEDSQEFRSIGDESLCKEVFEEYIAQLKEEAKENERKRKEERAKKEKDREERERRKGKQRKEKEGGRERGKDEAHKKDKADSDSMELTEIQTSKENKRSEDDNRKQRKKRQSPVYEMDKEKTKKSRRHASGHESDEGRHKRHKRDHRREGDLEDGEFGDDHVDRW</sequence>
<feature type="compositionally biased region" description="Low complexity" evidence="10">
    <location>
        <begin position="71"/>
        <end position="86"/>
    </location>
</feature>
<evidence type="ECO:0000256" key="9">
    <source>
        <dbReference type="SAM" id="Coils"/>
    </source>
</evidence>
<evidence type="ECO:0000256" key="2">
    <source>
        <dbReference type="ARBA" id="ARBA00022664"/>
    </source>
</evidence>
<evidence type="ECO:0000259" key="12">
    <source>
        <dbReference type="PROSITE" id="PS51676"/>
    </source>
</evidence>
<gene>
    <name evidence="14" type="primary">LOC100777778</name>
    <name evidence="13" type="ORF">GLYMA_20G135800</name>
</gene>
<feature type="compositionally biased region" description="Polar residues" evidence="10">
    <location>
        <begin position="417"/>
        <end position="429"/>
    </location>
</feature>
<evidence type="ECO:0000256" key="1">
    <source>
        <dbReference type="ARBA" id="ARBA00004123"/>
    </source>
</evidence>
<dbReference type="FunFam" id="1.10.10.440:FF:000026">
    <property type="entry name" value="Pre-mRNA-processing protein 40A"/>
    <property type="match status" value="1"/>
</dbReference>
<comment type="similarity">
    <text evidence="7">Belongs to the PRPF40 family.</text>
</comment>
<dbReference type="PROSITE" id="PS01159">
    <property type="entry name" value="WW_DOMAIN_1"/>
    <property type="match status" value="1"/>
</dbReference>
<dbReference type="FunFam" id="1.10.10.440:FF:000024">
    <property type="entry name" value="Pre-mRNA-processing protein 40A"/>
    <property type="match status" value="1"/>
</dbReference>
<dbReference type="PANTHER" id="PTHR11864:SF33">
    <property type="entry name" value="PRE-MRNA-PROCESSING PROTEIN 40B"/>
    <property type="match status" value="1"/>
</dbReference>
<keyword evidence="4" id="KW-0508">mRNA splicing</keyword>
<feature type="domain" description="WW" evidence="11">
    <location>
        <begin position="218"/>
        <end position="251"/>
    </location>
</feature>
<evidence type="ECO:0000256" key="5">
    <source>
        <dbReference type="ARBA" id="ARBA00023242"/>
    </source>
</evidence>
<dbReference type="Proteomes" id="UP000008827">
    <property type="component" value="Chromosome 20"/>
</dbReference>
<feature type="coiled-coil region" evidence="9">
    <location>
        <begin position="520"/>
        <end position="552"/>
    </location>
</feature>
<feature type="region of interest" description="Disordered" evidence="10">
    <location>
        <begin position="71"/>
        <end position="142"/>
    </location>
</feature>
<dbReference type="Gene3D" id="2.20.70.10">
    <property type="match status" value="2"/>
</dbReference>
<dbReference type="PROSITE" id="PS50020">
    <property type="entry name" value="WW_DOMAIN_2"/>
    <property type="match status" value="2"/>
</dbReference>
<dbReference type="PANTHER" id="PTHR11864">
    <property type="entry name" value="PRE-MRNA-PROCESSING PROTEIN PRP40"/>
    <property type="match status" value="1"/>
</dbReference>
<reference evidence="13 14" key="1">
    <citation type="journal article" date="2010" name="Nature">
        <title>Genome sequence of the palaeopolyploid soybean.</title>
        <authorList>
            <person name="Schmutz J."/>
            <person name="Cannon S.B."/>
            <person name="Schlueter J."/>
            <person name="Ma J."/>
            <person name="Mitros T."/>
            <person name="Nelson W."/>
            <person name="Hyten D.L."/>
            <person name="Song Q."/>
            <person name="Thelen J.J."/>
            <person name="Cheng J."/>
            <person name="Xu D."/>
            <person name="Hellsten U."/>
            <person name="May G.D."/>
            <person name="Yu Y."/>
            <person name="Sakurai T."/>
            <person name="Umezawa T."/>
            <person name="Bhattacharyya M.K."/>
            <person name="Sandhu D."/>
            <person name="Valliyodan B."/>
            <person name="Lindquist E."/>
            <person name="Peto M."/>
            <person name="Grant D."/>
            <person name="Shu S."/>
            <person name="Goodstein D."/>
            <person name="Barry K."/>
            <person name="Futrell-Griggs M."/>
            <person name="Abernathy B."/>
            <person name="Du J."/>
            <person name="Tian Z."/>
            <person name="Zhu L."/>
            <person name="Gill N."/>
            <person name="Joshi T."/>
            <person name="Libault M."/>
            <person name="Sethuraman A."/>
            <person name="Zhang X.-C."/>
            <person name="Shinozaki K."/>
            <person name="Nguyen H.T."/>
            <person name="Wing R.A."/>
            <person name="Cregan P."/>
            <person name="Specht J."/>
            <person name="Grimwood J."/>
            <person name="Rokhsar D."/>
            <person name="Stacey G."/>
            <person name="Shoemaker R.C."/>
            <person name="Jackson S.A."/>
        </authorList>
    </citation>
    <scope>NUCLEOTIDE SEQUENCE</scope>
    <source>
        <strain evidence="14">cv. Williams 82</strain>
        <tissue evidence="13">Callus</tissue>
    </source>
</reference>
<dbReference type="PROSITE" id="PS51676">
    <property type="entry name" value="FF"/>
    <property type="match status" value="2"/>
</dbReference>
<comment type="function">
    <text evidence="6">Binds the phosphorylated C-terminal domain (CTD) of the largest subunit of RNA polymerase II and functions as a scaffold for RNA processing machineries. May be involved in pre-mRNA splicing.</text>
</comment>
<feature type="domain" description="FF" evidence="12">
    <location>
        <begin position="472"/>
        <end position="526"/>
    </location>
</feature>
<dbReference type="AlphaFoldDB" id="A0A0R0EJP8"/>
<evidence type="ECO:0000313" key="15">
    <source>
        <dbReference type="Proteomes" id="UP000008827"/>
    </source>
</evidence>
<dbReference type="InterPro" id="IPR036020">
    <property type="entry name" value="WW_dom_sf"/>
</dbReference>
<reference evidence="14" key="2">
    <citation type="submission" date="2018-02" db="UniProtKB">
        <authorList>
            <consortium name="EnsemblPlants"/>
        </authorList>
    </citation>
    <scope>IDENTIFICATION</scope>
    <source>
        <strain evidence="14">Williams 82</strain>
    </source>
</reference>
<feature type="compositionally biased region" description="Polar residues" evidence="10">
    <location>
        <begin position="118"/>
        <end position="133"/>
    </location>
</feature>
<feature type="region of interest" description="Disordered" evidence="10">
    <location>
        <begin position="665"/>
        <end position="800"/>
    </location>
</feature>
<comment type="subcellular location">
    <subcellularLocation>
        <location evidence="1">Nucleus</location>
    </subcellularLocation>
</comment>
<feature type="region of interest" description="Disordered" evidence="10">
    <location>
        <begin position="417"/>
        <end position="448"/>
    </location>
</feature>
<feature type="compositionally biased region" description="Basic and acidic residues" evidence="10">
    <location>
        <begin position="665"/>
        <end position="689"/>
    </location>
</feature>
<evidence type="ECO:0000256" key="7">
    <source>
        <dbReference type="ARBA" id="ARBA00061317"/>
    </source>
</evidence>
<protein>
    <recommendedName>
        <fullName evidence="16">Pre-mRNA-processing protein 40A</fullName>
    </recommendedName>
</protein>
<feature type="region of interest" description="Disordered" evidence="10">
    <location>
        <begin position="1"/>
        <end position="49"/>
    </location>
</feature>
<dbReference type="EnsemblPlants" id="KRG91138">
    <property type="protein sequence ID" value="KRG91138"/>
    <property type="gene ID" value="GLYMA_20G135800"/>
</dbReference>
<evidence type="ECO:0000256" key="4">
    <source>
        <dbReference type="ARBA" id="ARBA00023187"/>
    </source>
</evidence>
<evidence type="ECO:0000313" key="14">
    <source>
        <dbReference type="EnsemblPlants" id="KRG91138"/>
    </source>
</evidence>
<feature type="compositionally biased region" description="Polar residues" evidence="10">
    <location>
        <begin position="334"/>
        <end position="343"/>
    </location>
</feature>
<dbReference type="Gene3D" id="1.10.10.440">
    <property type="entry name" value="FF domain"/>
    <property type="match status" value="3"/>
</dbReference>
<feature type="compositionally biased region" description="Basic and acidic residues" evidence="10">
    <location>
        <begin position="696"/>
        <end position="717"/>
    </location>
</feature>
<feature type="compositionally biased region" description="Low complexity" evidence="10">
    <location>
        <begin position="324"/>
        <end position="333"/>
    </location>
</feature>
<feature type="region of interest" description="Disordered" evidence="10">
    <location>
        <begin position="308"/>
        <end position="350"/>
    </location>
</feature>
<feature type="compositionally biased region" description="Polar residues" evidence="10">
    <location>
        <begin position="40"/>
        <end position="49"/>
    </location>
</feature>
<name>A0A0R0EJP8_SOYBN</name>
<dbReference type="InterPro" id="IPR036517">
    <property type="entry name" value="FF_domain_sf"/>
</dbReference>
<dbReference type="GO" id="GO:0070063">
    <property type="term" value="F:RNA polymerase binding"/>
    <property type="evidence" value="ECO:0007669"/>
    <property type="project" value="UniProtKB-ARBA"/>
</dbReference>
<dbReference type="Pfam" id="PF00397">
    <property type="entry name" value="WW"/>
    <property type="match status" value="2"/>
</dbReference>
<dbReference type="GO" id="GO:0005634">
    <property type="term" value="C:nucleus"/>
    <property type="evidence" value="ECO:0007669"/>
    <property type="project" value="UniProtKB-SubCell"/>
</dbReference>
<evidence type="ECO:0000256" key="3">
    <source>
        <dbReference type="ARBA" id="ARBA00022737"/>
    </source>
</evidence>
<dbReference type="CDD" id="cd00201">
    <property type="entry name" value="WW"/>
    <property type="match status" value="2"/>
</dbReference>
<dbReference type="SUPFAM" id="SSF81698">
    <property type="entry name" value="FF domain"/>
    <property type="match status" value="3"/>
</dbReference>
<dbReference type="SMART" id="SM00441">
    <property type="entry name" value="FF"/>
    <property type="match status" value="3"/>
</dbReference>
<keyword evidence="15" id="KW-1185">Reference proteome</keyword>
<evidence type="ECO:0008006" key="16">
    <source>
        <dbReference type="Google" id="ProtNLM"/>
    </source>
</evidence>
<feature type="domain" description="FF" evidence="12">
    <location>
        <begin position="539"/>
        <end position="594"/>
    </location>
</feature>
<proteinExistence type="inferred from homology"/>
<reference evidence="13" key="3">
    <citation type="submission" date="2018-07" db="EMBL/GenBank/DDBJ databases">
        <title>WGS assembly of Glycine max.</title>
        <authorList>
            <person name="Schmutz J."/>
            <person name="Cannon S."/>
            <person name="Schlueter J."/>
            <person name="Ma J."/>
            <person name="Mitros T."/>
            <person name="Nelson W."/>
            <person name="Hyten D."/>
            <person name="Song Q."/>
            <person name="Thelen J."/>
            <person name="Cheng J."/>
            <person name="Xu D."/>
            <person name="Hellsten U."/>
            <person name="May G."/>
            <person name="Yu Y."/>
            <person name="Sakurai T."/>
            <person name="Umezawa T."/>
            <person name="Bhattacharyya M."/>
            <person name="Sandhu D."/>
            <person name="Valliyodan B."/>
            <person name="Lindquist E."/>
            <person name="Peto M."/>
            <person name="Grant D."/>
            <person name="Shu S."/>
            <person name="Goodstein D."/>
            <person name="Barry K."/>
            <person name="Futrell-Griggs M."/>
            <person name="Abernathy B."/>
            <person name="Du J."/>
            <person name="Tian Z."/>
            <person name="Zhu L."/>
            <person name="Gill N."/>
            <person name="Joshi T."/>
            <person name="Libault M."/>
            <person name="Sethuraman A."/>
            <person name="Zhang X."/>
            <person name="Shinozaki K."/>
            <person name="Nguyen H."/>
            <person name="Wing R."/>
            <person name="Cregan P."/>
            <person name="Specht J."/>
            <person name="Grimwood J."/>
            <person name="Rokhsar D."/>
            <person name="Stacey G."/>
            <person name="Shoemaker R."/>
            <person name="Jackson S."/>
        </authorList>
    </citation>
    <scope>NUCLEOTIDE SEQUENCE</scope>
    <source>
        <tissue evidence="13">Callus</tissue>
    </source>
</reference>
<feature type="compositionally biased region" description="Pro residues" evidence="10">
    <location>
        <begin position="87"/>
        <end position="101"/>
    </location>
</feature>
<keyword evidence="5" id="KW-0539">Nucleus</keyword>
<evidence type="ECO:0000259" key="11">
    <source>
        <dbReference type="PROSITE" id="PS50020"/>
    </source>
</evidence>
<dbReference type="InterPro" id="IPR001202">
    <property type="entry name" value="WW_dom"/>
</dbReference>